<proteinExistence type="predicted"/>
<gene>
    <name evidence="2" type="ORF">SBRY_110134</name>
</gene>
<reference evidence="2" key="1">
    <citation type="submission" date="2021-06" db="EMBL/GenBank/DDBJ databases">
        <authorList>
            <person name="Arsene-Ploetze F."/>
        </authorList>
    </citation>
    <scope>NUCLEOTIDE SEQUENCE</scope>
    <source>
        <strain evidence="2">SBRY1</strain>
    </source>
</reference>
<name>A0A9W4GZP1_9ACTN</name>
<organism evidence="2 3">
    <name type="scientific">Actinacidiphila bryophytorum</name>
    <dbReference type="NCBI Taxonomy" id="1436133"/>
    <lineage>
        <taxon>Bacteria</taxon>
        <taxon>Bacillati</taxon>
        <taxon>Actinomycetota</taxon>
        <taxon>Actinomycetes</taxon>
        <taxon>Kitasatosporales</taxon>
        <taxon>Streptomycetaceae</taxon>
        <taxon>Actinacidiphila</taxon>
    </lineage>
</organism>
<protein>
    <submittedName>
        <fullName evidence="2">Uncharacterized protein</fullName>
    </submittedName>
</protein>
<comment type="caution">
    <text evidence="2">The sequence shown here is derived from an EMBL/GenBank/DDBJ whole genome shotgun (WGS) entry which is preliminary data.</text>
</comment>
<evidence type="ECO:0000313" key="3">
    <source>
        <dbReference type="Proteomes" id="UP001153328"/>
    </source>
</evidence>
<keyword evidence="3" id="KW-1185">Reference proteome</keyword>
<accession>A0A9W4GZP1</accession>
<evidence type="ECO:0000313" key="2">
    <source>
        <dbReference type="EMBL" id="CAG7616022.1"/>
    </source>
</evidence>
<sequence>MPPGSPLSRPGASGGGPRAAPGQHARNVFRHYHGVITGGPTRGGAQGISMNVQNWIFNGPEPERSSEDPLRRERQIRTYRPLLQDFLTCDGCVSGPAYTRSDLRIPHARGTLQHVPGALVKPRDMP</sequence>
<dbReference type="EMBL" id="CAJVAX010000003">
    <property type="protein sequence ID" value="CAG7616022.1"/>
    <property type="molecule type" value="Genomic_DNA"/>
</dbReference>
<dbReference type="AlphaFoldDB" id="A0A9W4GZP1"/>
<dbReference type="Proteomes" id="UP001153328">
    <property type="component" value="Unassembled WGS sequence"/>
</dbReference>
<feature type="compositionally biased region" description="Low complexity" evidence="1">
    <location>
        <begin position="1"/>
        <end position="11"/>
    </location>
</feature>
<feature type="region of interest" description="Disordered" evidence="1">
    <location>
        <begin position="1"/>
        <end position="23"/>
    </location>
</feature>
<evidence type="ECO:0000256" key="1">
    <source>
        <dbReference type="SAM" id="MobiDB-lite"/>
    </source>
</evidence>